<dbReference type="Proteomes" id="UP000033684">
    <property type="component" value="Unassembled WGS sequence"/>
</dbReference>
<comment type="caution">
    <text evidence="2">The sequence shown here is derived from an EMBL/GenBank/DDBJ whole genome shotgun (WGS) entry which is preliminary data.</text>
</comment>
<reference evidence="3" key="1">
    <citation type="submission" date="2015-03" db="EMBL/GenBank/DDBJ databases">
        <title>Draft genome sequence of a novel methanotroph (Sn10-6) isolated from flooded ricefield rhizosphere in India.</title>
        <authorList>
            <person name="Pandit P.S."/>
            <person name="Pore S.D."/>
            <person name="Arora P."/>
            <person name="Kapse N.G."/>
            <person name="Dhakephalkar P.K."/>
            <person name="Rahalkar M.C."/>
        </authorList>
    </citation>
    <scope>NUCLEOTIDE SEQUENCE [LARGE SCALE GENOMIC DNA]</scope>
    <source>
        <strain evidence="3">Sn10-6</strain>
    </source>
</reference>
<dbReference type="InterPro" id="IPR024432">
    <property type="entry name" value="Put_RecE_PDDEXK-like_dom"/>
</dbReference>
<dbReference type="Pfam" id="PF12684">
    <property type="entry name" value="DUF3799"/>
    <property type="match status" value="1"/>
</dbReference>
<organism evidence="2 3">
    <name type="scientific">Methylocucumis oryzae</name>
    <dbReference type="NCBI Taxonomy" id="1632867"/>
    <lineage>
        <taxon>Bacteria</taxon>
        <taxon>Pseudomonadati</taxon>
        <taxon>Pseudomonadota</taxon>
        <taxon>Gammaproteobacteria</taxon>
        <taxon>Methylococcales</taxon>
        <taxon>Methylococcaceae</taxon>
        <taxon>Methylocucumis</taxon>
    </lineage>
</organism>
<dbReference type="EMBL" id="LAJX01000007">
    <property type="protein sequence ID" value="KJV08005.1"/>
    <property type="molecule type" value="Genomic_DNA"/>
</dbReference>
<dbReference type="InterPro" id="IPR011604">
    <property type="entry name" value="PDDEXK-like_dom_sf"/>
</dbReference>
<keyword evidence="3" id="KW-1185">Reference proteome</keyword>
<sequence>MWIDNTDPFGFGELTEEPEELIPPESLITRGLLSIEECLEAGAKGVDIPNEVYHALPGISGSNLPLLAESNKHLDNKHLFAMSSPSLQLGSLVHTMVLEPHDVFNRYVVMPRFEGKAKTGMSVANAESIFKQEHRQKAIIDAEEFKKAERMATNVTAICGDIINQGIKERSLFAKVEGLILKCRLDIDLEDVGDDYDLKTIALGQKEFSNATIRSHIIKYRYHWSAALRNAVRRELGKDVRDSYLIFVSSTPPNMVRVIKIDPAWIEQAELEVQDLLDNRRFYLQSGSDNTEITTIGNKYE</sequence>
<evidence type="ECO:0000259" key="1">
    <source>
        <dbReference type="Pfam" id="PF12684"/>
    </source>
</evidence>
<dbReference type="OrthoDB" id="256590at2"/>
<proteinExistence type="predicted"/>
<dbReference type="RefSeq" id="WP_045777776.1">
    <property type="nucleotide sequence ID" value="NZ_LAJX01000007.1"/>
</dbReference>
<accession>A0A0F3IMN9</accession>
<evidence type="ECO:0000313" key="3">
    <source>
        <dbReference type="Proteomes" id="UP000033684"/>
    </source>
</evidence>
<feature type="domain" description="Putative exodeoxyribonuclease 8 PDDEXK-like" evidence="1">
    <location>
        <begin position="69"/>
        <end position="278"/>
    </location>
</feature>
<protein>
    <recommendedName>
        <fullName evidence="1">Putative exodeoxyribonuclease 8 PDDEXK-like domain-containing protein</fullName>
    </recommendedName>
</protein>
<gene>
    <name evidence="2" type="ORF">VZ94_00885</name>
</gene>
<dbReference type="AlphaFoldDB" id="A0A0F3IMN9"/>
<reference evidence="2 3" key="2">
    <citation type="journal article" date="2016" name="Microb. Ecol.">
        <title>Genome Characteristics of a Novel Type I Methanotroph (Sn10-6) Isolated from a Flooded Indian Rice Field.</title>
        <authorList>
            <person name="Rahalkar M.C."/>
            <person name="Pandit P.S."/>
            <person name="Dhakephalkar P.K."/>
            <person name="Pore S."/>
            <person name="Arora P."/>
            <person name="Kapse N."/>
        </authorList>
    </citation>
    <scope>NUCLEOTIDE SEQUENCE [LARGE SCALE GENOMIC DNA]</scope>
    <source>
        <strain evidence="2 3">Sn10-6</strain>
    </source>
</reference>
<dbReference type="Gene3D" id="3.90.320.10">
    <property type="match status" value="1"/>
</dbReference>
<evidence type="ECO:0000313" key="2">
    <source>
        <dbReference type="EMBL" id="KJV08005.1"/>
    </source>
</evidence>
<name>A0A0F3IMN9_9GAMM</name>